<accession>A0A2Y9B3T8</accession>
<reference evidence="8 10" key="1">
    <citation type="submission" date="2016-10" db="EMBL/GenBank/DDBJ databases">
        <authorList>
            <person name="Cai Z."/>
        </authorList>
    </citation>
    <scope>NUCLEOTIDE SEQUENCE [LARGE SCALE GENOMIC DNA]</scope>
    <source>
        <strain evidence="8 10">DSM 25227</strain>
    </source>
</reference>
<evidence type="ECO:0000256" key="2">
    <source>
        <dbReference type="ARBA" id="ARBA00022723"/>
    </source>
</evidence>
<dbReference type="InterPro" id="IPR009056">
    <property type="entry name" value="Cyt_c-like_dom"/>
</dbReference>
<feature type="chain" id="PRO_5033776263" evidence="5">
    <location>
        <begin position="17"/>
        <end position="129"/>
    </location>
</feature>
<dbReference type="InterPro" id="IPR036909">
    <property type="entry name" value="Cyt_c-like_dom_sf"/>
</dbReference>
<dbReference type="Proteomes" id="UP000245839">
    <property type="component" value="Unassembled WGS sequence"/>
</dbReference>
<keyword evidence="1 4" id="KW-0349">Heme</keyword>
<reference evidence="7 9" key="2">
    <citation type="submission" date="2018-03" db="EMBL/GenBank/DDBJ databases">
        <title>Genomic Encyclopedia of Archaeal and Bacterial Type Strains, Phase II (KMG-II): from individual species to whole genera.</title>
        <authorList>
            <person name="Goeker M."/>
        </authorList>
    </citation>
    <scope>NUCLEOTIDE SEQUENCE [LARGE SCALE GENOMIC DNA]</scope>
    <source>
        <strain evidence="7 9">DSM 25227</strain>
    </source>
</reference>
<dbReference type="OrthoDB" id="5514238at2"/>
<evidence type="ECO:0000256" key="5">
    <source>
        <dbReference type="SAM" id="SignalP"/>
    </source>
</evidence>
<feature type="signal peptide" evidence="5">
    <location>
        <begin position="1"/>
        <end position="16"/>
    </location>
</feature>
<dbReference type="EMBL" id="UETC01000014">
    <property type="protein sequence ID" value="SSA50665.1"/>
    <property type="molecule type" value="Genomic_DNA"/>
</dbReference>
<gene>
    <name evidence="7" type="ORF">BCF38_114102</name>
    <name evidence="8" type="ORF">SAMN05421539_114102</name>
</gene>
<evidence type="ECO:0000313" key="9">
    <source>
        <dbReference type="Proteomes" id="UP000245839"/>
    </source>
</evidence>
<evidence type="ECO:0000256" key="1">
    <source>
        <dbReference type="ARBA" id="ARBA00022617"/>
    </source>
</evidence>
<keyword evidence="9" id="KW-1185">Reference proteome</keyword>
<dbReference type="RefSeq" id="WP_109566020.1">
    <property type="nucleotide sequence ID" value="NZ_QGDJ01000014.1"/>
</dbReference>
<dbReference type="AlphaFoldDB" id="A0A2Y9B3T8"/>
<organism evidence="8 10">
    <name type="scientific">Jannaschia seohaensis</name>
    <dbReference type="NCBI Taxonomy" id="475081"/>
    <lineage>
        <taxon>Bacteria</taxon>
        <taxon>Pseudomonadati</taxon>
        <taxon>Pseudomonadota</taxon>
        <taxon>Alphaproteobacteria</taxon>
        <taxon>Rhodobacterales</taxon>
        <taxon>Roseobacteraceae</taxon>
        <taxon>Jannaschia</taxon>
    </lineage>
</organism>
<dbReference type="GO" id="GO:0020037">
    <property type="term" value="F:heme binding"/>
    <property type="evidence" value="ECO:0007669"/>
    <property type="project" value="InterPro"/>
</dbReference>
<evidence type="ECO:0000256" key="3">
    <source>
        <dbReference type="ARBA" id="ARBA00023004"/>
    </source>
</evidence>
<sequence length="129" mass="13443">MRIALLALLLPFAAAAQEARVVEGEALFLRYCATCHGEDARGGGPMQSVLSVAVPDLTALAGEGGFPHFGVIAKIDGRDPVISHGGVMPVWGDFFDMGQGAFVRTEAGQPIVTTPPVAALVAWLEAVQE</sequence>
<dbReference type="GO" id="GO:0009055">
    <property type="term" value="F:electron transfer activity"/>
    <property type="evidence" value="ECO:0007669"/>
    <property type="project" value="InterPro"/>
</dbReference>
<feature type="domain" description="Cytochrome c" evidence="6">
    <location>
        <begin position="19"/>
        <end position="128"/>
    </location>
</feature>
<dbReference type="PROSITE" id="PS51007">
    <property type="entry name" value="CYTC"/>
    <property type="match status" value="1"/>
</dbReference>
<evidence type="ECO:0000256" key="4">
    <source>
        <dbReference type="PROSITE-ProRule" id="PRU00433"/>
    </source>
</evidence>
<keyword evidence="2 4" id="KW-0479">Metal-binding</keyword>
<dbReference type="Pfam" id="PF13442">
    <property type="entry name" value="Cytochrome_CBB3"/>
    <property type="match status" value="1"/>
</dbReference>
<name>A0A2Y9B3T8_9RHOB</name>
<dbReference type="SUPFAM" id="SSF46626">
    <property type="entry name" value="Cytochrome c"/>
    <property type="match status" value="1"/>
</dbReference>
<evidence type="ECO:0000313" key="8">
    <source>
        <dbReference type="EMBL" id="SSA50665.1"/>
    </source>
</evidence>
<keyword evidence="3 4" id="KW-0408">Iron</keyword>
<keyword evidence="5" id="KW-0732">Signal</keyword>
<dbReference type="Proteomes" id="UP000251571">
    <property type="component" value="Unassembled WGS sequence"/>
</dbReference>
<dbReference type="Gene3D" id="1.10.760.10">
    <property type="entry name" value="Cytochrome c-like domain"/>
    <property type="match status" value="1"/>
</dbReference>
<protein>
    <submittedName>
        <fullName evidence="7">Cbb3-type cytochrome c oxidase subunit III</fullName>
    </submittedName>
    <submittedName>
        <fullName evidence="8">Cytochrome C oxidase, cbb3-type, subunit III</fullName>
    </submittedName>
</protein>
<dbReference type="EMBL" id="QGDJ01000014">
    <property type="protein sequence ID" value="PWJ13339.1"/>
    <property type="molecule type" value="Genomic_DNA"/>
</dbReference>
<evidence type="ECO:0000313" key="7">
    <source>
        <dbReference type="EMBL" id="PWJ13339.1"/>
    </source>
</evidence>
<evidence type="ECO:0000259" key="6">
    <source>
        <dbReference type="PROSITE" id="PS51007"/>
    </source>
</evidence>
<proteinExistence type="predicted"/>
<dbReference type="GO" id="GO:0046872">
    <property type="term" value="F:metal ion binding"/>
    <property type="evidence" value="ECO:0007669"/>
    <property type="project" value="UniProtKB-KW"/>
</dbReference>
<evidence type="ECO:0000313" key="10">
    <source>
        <dbReference type="Proteomes" id="UP000251571"/>
    </source>
</evidence>